<dbReference type="HOGENOM" id="CLU_2853384_0_0_1"/>
<sequence length="72" mass="7589">MELGVFRASIRRGHASNAPKGCRLGLSLSSGRLEKLHRERASQGGCRVGPGRCKLGGGARDGSIHVDFTGSR</sequence>
<dbReference type="EnsemblPlants" id="OBART11G11040.1">
    <property type="protein sequence ID" value="OBART11G11040.1"/>
    <property type="gene ID" value="OBART11G11040"/>
</dbReference>
<dbReference type="PaxDb" id="65489-OBART11G11040.1"/>
<dbReference type="Gramene" id="OBART11G11040.1">
    <property type="protein sequence ID" value="OBART11G11040.1"/>
    <property type="gene ID" value="OBART11G11040"/>
</dbReference>
<proteinExistence type="predicted"/>
<accession>A0A0D3HL14</accession>
<reference evidence="1" key="2">
    <citation type="submission" date="2015-03" db="UniProtKB">
        <authorList>
            <consortium name="EnsemblPlants"/>
        </authorList>
    </citation>
    <scope>IDENTIFICATION</scope>
</reference>
<dbReference type="Proteomes" id="UP000026960">
    <property type="component" value="Chromosome 11"/>
</dbReference>
<dbReference type="AlphaFoldDB" id="A0A0D3HL14"/>
<name>A0A0D3HL14_9ORYZ</name>
<evidence type="ECO:0000313" key="1">
    <source>
        <dbReference type="EnsemblPlants" id="OBART11G11040.1"/>
    </source>
</evidence>
<reference evidence="1" key="1">
    <citation type="journal article" date="2009" name="Rice">
        <title>De Novo Next Generation Sequencing of Plant Genomes.</title>
        <authorList>
            <person name="Rounsley S."/>
            <person name="Marri P.R."/>
            <person name="Yu Y."/>
            <person name="He R."/>
            <person name="Sisneros N."/>
            <person name="Goicoechea J.L."/>
            <person name="Lee S.J."/>
            <person name="Angelova A."/>
            <person name="Kudrna D."/>
            <person name="Luo M."/>
            <person name="Affourtit J."/>
            <person name="Desany B."/>
            <person name="Knight J."/>
            <person name="Niazi F."/>
            <person name="Egholm M."/>
            <person name="Wing R.A."/>
        </authorList>
    </citation>
    <scope>NUCLEOTIDE SEQUENCE [LARGE SCALE GENOMIC DNA]</scope>
    <source>
        <strain evidence="1">cv. IRGC 105608</strain>
    </source>
</reference>
<keyword evidence="2" id="KW-1185">Reference proteome</keyword>
<organism evidence="1">
    <name type="scientific">Oryza barthii</name>
    <dbReference type="NCBI Taxonomy" id="65489"/>
    <lineage>
        <taxon>Eukaryota</taxon>
        <taxon>Viridiplantae</taxon>
        <taxon>Streptophyta</taxon>
        <taxon>Embryophyta</taxon>
        <taxon>Tracheophyta</taxon>
        <taxon>Spermatophyta</taxon>
        <taxon>Magnoliopsida</taxon>
        <taxon>Liliopsida</taxon>
        <taxon>Poales</taxon>
        <taxon>Poaceae</taxon>
        <taxon>BOP clade</taxon>
        <taxon>Oryzoideae</taxon>
        <taxon>Oryzeae</taxon>
        <taxon>Oryzinae</taxon>
        <taxon>Oryza</taxon>
    </lineage>
</organism>
<protein>
    <submittedName>
        <fullName evidence="1">Uncharacterized protein</fullName>
    </submittedName>
</protein>
<evidence type="ECO:0000313" key="2">
    <source>
        <dbReference type="Proteomes" id="UP000026960"/>
    </source>
</evidence>